<feature type="compositionally biased region" description="Pro residues" evidence="12">
    <location>
        <begin position="283"/>
        <end position="293"/>
    </location>
</feature>
<evidence type="ECO:0000256" key="8">
    <source>
        <dbReference type="ARBA" id="ARBA00022942"/>
    </source>
</evidence>
<feature type="region of interest" description="Disordered" evidence="12">
    <location>
        <begin position="271"/>
        <end position="293"/>
    </location>
</feature>
<protein>
    <recommendedName>
        <fullName evidence="3">proteasome endopeptidase complex</fullName>
        <ecNumber evidence="3">3.4.25.1</ecNumber>
    </recommendedName>
</protein>
<organism evidence="13 14">
    <name type="scientific">Drosophila ananassae</name>
    <name type="common">Fruit fly</name>
    <dbReference type="NCBI Taxonomy" id="7217"/>
    <lineage>
        <taxon>Eukaryota</taxon>
        <taxon>Metazoa</taxon>
        <taxon>Ecdysozoa</taxon>
        <taxon>Arthropoda</taxon>
        <taxon>Hexapoda</taxon>
        <taxon>Insecta</taxon>
        <taxon>Pterygota</taxon>
        <taxon>Neoptera</taxon>
        <taxon>Endopterygota</taxon>
        <taxon>Diptera</taxon>
        <taxon>Brachycera</taxon>
        <taxon>Muscomorpha</taxon>
        <taxon>Ephydroidea</taxon>
        <taxon>Drosophilidae</taxon>
        <taxon>Drosophila</taxon>
        <taxon>Sophophora</taxon>
    </lineage>
</organism>
<reference evidence="13 14" key="1">
    <citation type="journal article" date="2007" name="Nature">
        <title>Evolution of genes and genomes on the Drosophila phylogeny.</title>
        <authorList>
            <consortium name="Drosophila 12 Genomes Consortium"/>
            <person name="Clark A.G."/>
            <person name="Eisen M.B."/>
            <person name="Smith D.R."/>
            <person name="Bergman C.M."/>
            <person name="Oliver B."/>
            <person name="Markow T.A."/>
            <person name="Kaufman T.C."/>
            <person name="Kellis M."/>
            <person name="Gelbart W."/>
            <person name="Iyer V.N."/>
            <person name="Pollard D.A."/>
            <person name="Sackton T.B."/>
            <person name="Larracuente A.M."/>
            <person name="Singh N.D."/>
            <person name="Abad J.P."/>
            <person name="Abt D.N."/>
            <person name="Adryan B."/>
            <person name="Aguade M."/>
            <person name="Akashi H."/>
            <person name="Anderson W.W."/>
            <person name="Aquadro C.F."/>
            <person name="Ardell D.H."/>
            <person name="Arguello R."/>
            <person name="Artieri C.G."/>
            <person name="Barbash D.A."/>
            <person name="Barker D."/>
            <person name="Barsanti P."/>
            <person name="Batterham P."/>
            <person name="Batzoglou S."/>
            <person name="Begun D."/>
            <person name="Bhutkar A."/>
            <person name="Blanco E."/>
            <person name="Bosak S.A."/>
            <person name="Bradley R.K."/>
            <person name="Brand A.D."/>
            <person name="Brent M.R."/>
            <person name="Brooks A.N."/>
            <person name="Brown R.H."/>
            <person name="Butlin R.K."/>
            <person name="Caggese C."/>
            <person name="Calvi B.R."/>
            <person name="Bernardo de Carvalho A."/>
            <person name="Caspi A."/>
            <person name="Castrezana S."/>
            <person name="Celniker S.E."/>
            <person name="Chang J.L."/>
            <person name="Chapple C."/>
            <person name="Chatterji S."/>
            <person name="Chinwalla A."/>
            <person name="Civetta A."/>
            <person name="Clifton S.W."/>
            <person name="Comeron J.M."/>
            <person name="Costello J.C."/>
            <person name="Coyne J.A."/>
            <person name="Daub J."/>
            <person name="David R.G."/>
            <person name="Delcher A.L."/>
            <person name="Delehaunty K."/>
            <person name="Do C.B."/>
            <person name="Ebling H."/>
            <person name="Edwards K."/>
            <person name="Eickbush T."/>
            <person name="Evans J.D."/>
            <person name="Filipski A."/>
            <person name="Findeiss S."/>
            <person name="Freyhult E."/>
            <person name="Fulton L."/>
            <person name="Fulton R."/>
            <person name="Garcia A.C."/>
            <person name="Gardiner A."/>
            <person name="Garfield D.A."/>
            <person name="Garvin B.E."/>
            <person name="Gibson G."/>
            <person name="Gilbert D."/>
            <person name="Gnerre S."/>
            <person name="Godfrey J."/>
            <person name="Good R."/>
            <person name="Gotea V."/>
            <person name="Gravely B."/>
            <person name="Greenberg A.J."/>
            <person name="Griffiths-Jones S."/>
            <person name="Gross S."/>
            <person name="Guigo R."/>
            <person name="Gustafson E.A."/>
            <person name="Haerty W."/>
            <person name="Hahn M.W."/>
            <person name="Halligan D.L."/>
            <person name="Halpern A.L."/>
            <person name="Halter G.M."/>
            <person name="Han M.V."/>
            <person name="Heger A."/>
            <person name="Hillier L."/>
            <person name="Hinrichs A.S."/>
            <person name="Holmes I."/>
            <person name="Hoskins R.A."/>
            <person name="Hubisz M.J."/>
            <person name="Hultmark D."/>
            <person name="Huntley M.A."/>
            <person name="Jaffe D.B."/>
            <person name="Jagadeeshan S."/>
            <person name="Jeck W.R."/>
            <person name="Johnson J."/>
            <person name="Jones C.D."/>
            <person name="Jordan W.C."/>
            <person name="Karpen G.H."/>
            <person name="Kataoka E."/>
            <person name="Keightley P.D."/>
            <person name="Kheradpour P."/>
            <person name="Kirkness E.F."/>
            <person name="Koerich L.B."/>
            <person name="Kristiansen K."/>
            <person name="Kudrna D."/>
            <person name="Kulathinal R.J."/>
            <person name="Kumar S."/>
            <person name="Kwok R."/>
            <person name="Lander E."/>
            <person name="Langley C.H."/>
            <person name="Lapoint R."/>
            <person name="Lazzaro B.P."/>
            <person name="Lee S.J."/>
            <person name="Levesque L."/>
            <person name="Li R."/>
            <person name="Lin C.F."/>
            <person name="Lin M.F."/>
            <person name="Lindblad-Toh K."/>
            <person name="Llopart A."/>
            <person name="Long M."/>
            <person name="Low L."/>
            <person name="Lozovsky E."/>
            <person name="Lu J."/>
            <person name="Luo M."/>
            <person name="Machado C.A."/>
            <person name="Makalowski W."/>
            <person name="Marzo M."/>
            <person name="Matsuda M."/>
            <person name="Matzkin L."/>
            <person name="McAllister B."/>
            <person name="McBride C.S."/>
            <person name="McKernan B."/>
            <person name="McKernan K."/>
            <person name="Mendez-Lago M."/>
            <person name="Minx P."/>
            <person name="Mollenhauer M.U."/>
            <person name="Montooth K."/>
            <person name="Mount S.M."/>
            <person name="Mu X."/>
            <person name="Myers E."/>
            <person name="Negre B."/>
            <person name="Newfeld S."/>
            <person name="Nielsen R."/>
            <person name="Noor M.A."/>
            <person name="O'Grady P."/>
            <person name="Pachter L."/>
            <person name="Papaceit M."/>
            <person name="Parisi M.J."/>
            <person name="Parisi M."/>
            <person name="Parts L."/>
            <person name="Pedersen J.S."/>
            <person name="Pesole G."/>
            <person name="Phillippy A.M."/>
            <person name="Ponting C.P."/>
            <person name="Pop M."/>
            <person name="Porcelli D."/>
            <person name="Powell J.R."/>
            <person name="Prohaska S."/>
            <person name="Pruitt K."/>
            <person name="Puig M."/>
            <person name="Quesneville H."/>
            <person name="Ram K.R."/>
            <person name="Rand D."/>
            <person name="Rasmussen M.D."/>
            <person name="Reed L.K."/>
            <person name="Reenan R."/>
            <person name="Reily A."/>
            <person name="Remington K.A."/>
            <person name="Rieger T.T."/>
            <person name="Ritchie M.G."/>
            <person name="Robin C."/>
            <person name="Rogers Y.H."/>
            <person name="Rohde C."/>
            <person name="Rozas J."/>
            <person name="Rubenfield M.J."/>
            <person name="Ruiz A."/>
            <person name="Russo S."/>
            <person name="Salzberg S.L."/>
            <person name="Sanchez-Gracia A."/>
            <person name="Saranga D.J."/>
            <person name="Sato H."/>
            <person name="Schaeffer S.W."/>
            <person name="Schatz M.C."/>
            <person name="Schlenke T."/>
            <person name="Schwartz R."/>
            <person name="Segarra C."/>
            <person name="Singh R.S."/>
            <person name="Sirot L."/>
            <person name="Sirota M."/>
            <person name="Sisneros N.B."/>
            <person name="Smith C.D."/>
            <person name="Smith T.F."/>
            <person name="Spieth J."/>
            <person name="Stage D.E."/>
            <person name="Stark A."/>
            <person name="Stephan W."/>
            <person name="Strausberg R.L."/>
            <person name="Strempel S."/>
            <person name="Sturgill D."/>
            <person name="Sutton G."/>
            <person name="Sutton G.G."/>
            <person name="Tao W."/>
            <person name="Teichmann S."/>
            <person name="Tobari Y.N."/>
            <person name="Tomimura Y."/>
            <person name="Tsolas J.M."/>
            <person name="Valente V.L."/>
            <person name="Venter E."/>
            <person name="Venter J.C."/>
            <person name="Vicario S."/>
            <person name="Vieira F.G."/>
            <person name="Vilella A.J."/>
            <person name="Villasante A."/>
            <person name="Walenz B."/>
            <person name="Wang J."/>
            <person name="Wasserman M."/>
            <person name="Watts T."/>
            <person name="Wilson D."/>
            <person name="Wilson R.K."/>
            <person name="Wing R.A."/>
            <person name="Wolfner M.F."/>
            <person name="Wong A."/>
            <person name="Wong G.K."/>
            <person name="Wu C.I."/>
            <person name="Wu G."/>
            <person name="Yamamoto D."/>
            <person name="Yang H.P."/>
            <person name="Yang S.P."/>
            <person name="Yorke J.A."/>
            <person name="Yoshida K."/>
            <person name="Zdobnov E."/>
            <person name="Zhang P."/>
            <person name="Zhang Y."/>
            <person name="Zimin A.V."/>
            <person name="Baldwin J."/>
            <person name="Abdouelleil A."/>
            <person name="Abdulkadir J."/>
            <person name="Abebe A."/>
            <person name="Abera B."/>
            <person name="Abreu J."/>
            <person name="Acer S.C."/>
            <person name="Aftuck L."/>
            <person name="Alexander A."/>
            <person name="An P."/>
            <person name="Anderson E."/>
            <person name="Anderson S."/>
            <person name="Arachi H."/>
            <person name="Azer M."/>
            <person name="Bachantsang P."/>
            <person name="Barry A."/>
            <person name="Bayul T."/>
            <person name="Berlin A."/>
            <person name="Bessette D."/>
            <person name="Bloom T."/>
            <person name="Blye J."/>
            <person name="Boguslavskiy L."/>
            <person name="Bonnet C."/>
            <person name="Boukhgalter B."/>
            <person name="Bourzgui I."/>
            <person name="Brown A."/>
            <person name="Cahill P."/>
            <person name="Channer S."/>
            <person name="Cheshatsang Y."/>
            <person name="Chuda L."/>
            <person name="Citroen M."/>
            <person name="Collymore A."/>
            <person name="Cooke P."/>
            <person name="Costello M."/>
            <person name="D'Aco K."/>
            <person name="Daza R."/>
            <person name="De Haan G."/>
            <person name="DeGray S."/>
            <person name="DeMaso C."/>
            <person name="Dhargay N."/>
            <person name="Dooley K."/>
            <person name="Dooley E."/>
            <person name="Doricent M."/>
            <person name="Dorje P."/>
            <person name="Dorjee K."/>
            <person name="Dupes A."/>
            <person name="Elong R."/>
            <person name="Falk J."/>
            <person name="Farina A."/>
            <person name="Faro S."/>
            <person name="Ferguson D."/>
            <person name="Fisher S."/>
            <person name="Foley C.D."/>
            <person name="Franke A."/>
            <person name="Friedrich D."/>
            <person name="Gadbois L."/>
            <person name="Gearin G."/>
            <person name="Gearin C.R."/>
            <person name="Giannoukos G."/>
            <person name="Goode T."/>
            <person name="Graham J."/>
            <person name="Grandbois E."/>
            <person name="Grewal S."/>
            <person name="Gyaltsen K."/>
            <person name="Hafez N."/>
            <person name="Hagos B."/>
            <person name="Hall J."/>
            <person name="Henson C."/>
            <person name="Hollinger A."/>
            <person name="Honan T."/>
            <person name="Huard M.D."/>
            <person name="Hughes L."/>
            <person name="Hurhula B."/>
            <person name="Husby M.E."/>
            <person name="Kamat A."/>
            <person name="Kanga B."/>
            <person name="Kashin S."/>
            <person name="Khazanovich D."/>
            <person name="Kisner P."/>
            <person name="Lance K."/>
            <person name="Lara M."/>
            <person name="Lee W."/>
            <person name="Lennon N."/>
            <person name="Letendre F."/>
            <person name="LeVine R."/>
            <person name="Lipovsky A."/>
            <person name="Liu X."/>
            <person name="Liu J."/>
            <person name="Liu S."/>
            <person name="Lokyitsang T."/>
            <person name="Lokyitsang Y."/>
            <person name="Lubonja R."/>
            <person name="Lui A."/>
            <person name="MacDonald P."/>
            <person name="Magnisalis V."/>
            <person name="Maru K."/>
            <person name="Matthews C."/>
            <person name="McCusker W."/>
            <person name="McDonough S."/>
            <person name="Mehta T."/>
            <person name="Meldrim J."/>
            <person name="Meneus L."/>
            <person name="Mihai O."/>
            <person name="Mihalev A."/>
            <person name="Mihova T."/>
            <person name="Mittelman R."/>
            <person name="Mlenga V."/>
            <person name="Montmayeur A."/>
            <person name="Mulrain L."/>
            <person name="Navidi A."/>
            <person name="Naylor J."/>
            <person name="Negash T."/>
            <person name="Nguyen T."/>
            <person name="Nguyen N."/>
            <person name="Nicol R."/>
            <person name="Norbu C."/>
            <person name="Norbu N."/>
            <person name="Novod N."/>
            <person name="O'Neill B."/>
            <person name="Osman S."/>
            <person name="Markiewicz E."/>
            <person name="Oyono O.L."/>
            <person name="Patti C."/>
            <person name="Phunkhang P."/>
            <person name="Pierre F."/>
            <person name="Priest M."/>
            <person name="Raghuraman S."/>
            <person name="Rege F."/>
            <person name="Reyes R."/>
            <person name="Rise C."/>
            <person name="Rogov P."/>
            <person name="Ross K."/>
            <person name="Ryan E."/>
            <person name="Settipalli S."/>
            <person name="Shea T."/>
            <person name="Sherpa N."/>
            <person name="Shi L."/>
            <person name="Shih D."/>
            <person name="Sparrow T."/>
            <person name="Spaulding J."/>
            <person name="Stalker J."/>
            <person name="Stange-Thomann N."/>
            <person name="Stavropoulos S."/>
            <person name="Stone C."/>
            <person name="Strader C."/>
            <person name="Tesfaye S."/>
            <person name="Thomson T."/>
            <person name="Thoulutsang Y."/>
            <person name="Thoulutsang D."/>
            <person name="Topham K."/>
            <person name="Topping I."/>
            <person name="Tsamla T."/>
            <person name="Vassiliev H."/>
            <person name="Vo A."/>
            <person name="Wangchuk T."/>
            <person name="Wangdi T."/>
            <person name="Weiand M."/>
            <person name="Wilkinson J."/>
            <person name="Wilson A."/>
            <person name="Yadav S."/>
            <person name="Young G."/>
            <person name="Yu Q."/>
            <person name="Zembek L."/>
            <person name="Zhong D."/>
            <person name="Zimmer A."/>
            <person name="Zwirko Z."/>
            <person name="Jaffe D.B."/>
            <person name="Alvarez P."/>
            <person name="Brockman W."/>
            <person name="Butler J."/>
            <person name="Chin C."/>
            <person name="Gnerre S."/>
            <person name="Grabherr M."/>
            <person name="Kleber M."/>
            <person name="Mauceli E."/>
            <person name="MacCallum I."/>
        </authorList>
    </citation>
    <scope>NUCLEOTIDE SEQUENCE [LARGE SCALE GENOMIC DNA]</scope>
    <source>
        <strain evidence="14">Tucson 14024-0371.13</strain>
    </source>
</reference>
<dbReference type="GO" id="GO:0051603">
    <property type="term" value="P:proteolysis involved in protein catabolic process"/>
    <property type="evidence" value="ECO:0007669"/>
    <property type="project" value="InterPro"/>
</dbReference>
<dbReference type="PROSITE" id="PS51476">
    <property type="entry name" value="PROTEASOME_BETA_2"/>
    <property type="match status" value="1"/>
</dbReference>
<evidence type="ECO:0000256" key="1">
    <source>
        <dbReference type="ARBA" id="ARBA00001198"/>
    </source>
</evidence>
<keyword evidence="14" id="KW-1185">Reference proteome</keyword>
<evidence type="ECO:0000256" key="6">
    <source>
        <dbReference type="ARBA" id="ARBA00022698"/>
    </source>
</evidence>
<dbReference type="InterPro" id="IPR029055">
    <property type="entry name" value="Ntn_hydrolases_N"/>
</dbReference>
<sequence>MALADVCKITLAPYMRRSMYDLYDDQQGLRASSSNFEDPYNLAPPGPYNLGLIDAQAQQTGIKIDYDPGTTTVGVQYQGGIILAADSRTTNGSYISSQSVKGVIEISDSMLATMAGRAADCTYWLRVLRRECRLQELRYKQTLSVTATSKIIFNICYRHRKRGLDLGVILAGHGGVKDELELYYVDSDGYRQKGKLFSVGSGSEVAYRILDAEYDWEMKDEVVHELVQRAIYSSALQDAISGGSVVVYQVTQLGWKMISETDCADLHEKYQGQMKGEDTDSDPSPPPSPSPPL</sequence>
<dbReference type="SUPFAM" id="SSF56235">
    <property type="entry name" value="N-terminal nucleophile aminohydrolases (Ntn hydrolases)"/>
    <property type="match status" value="1"/>
</dbReference>
<dbReference type="InterPro" id="IPR001353">
    <property type="entry name" value="Proteasome_sua/b"/>
</dbReference>
<dbReference type="KEGG" id="dan:6504083"/>
<keyword evidence="7 13" id="KW-0378">Hydrolase</keyword>
<dbReference type="GO" id="GO:0005737">
    <property type="term" value="C:cytoplasm"/>
    <property type="evidence" value="ECO:0007669"/>
    <property type="project" value="TreeGrafter"/>
</dbReference>
<keyword evidence="6" id="KW-0888">Threonine protease</keyword>
<name>B3MS36_DROAN</name>
<dbReference type="AlphaFoldDB" id="B3MS36"/>
<evidence type="ECO:0000256" key="4">
    <source>
        <dbReference type="ARBA" id="ARBA00022490"/>
    </source>
</evidence>
<comment type="catalytic activity">
    <reaction evidence="1">
        <text>Cleavage of peptide bonds with very broad specificity.</text>
        <dbReference type="EC" id="3.4.25.1"/>
    </reaction>
</comment>
<dbReference type="PANTHER" id="PTHR32194">
    <property type="entry name" value="METALLOPROTEASE TLDD"/>
    <property type="match status" value="1"/>
</dbReference>
<dbReference type="Pfam" id="PF00227">
    <property type="entry name" value="Proteasome"/>
    <property type="match status" value="1"/>
</dbReference>
<evidence type="ECO:0000256" key="3">
    <source>
        <dbReference type="ARBA" id="ARBA00012039"/>
    </source>
</evidence>
<dbReference type="GeneID" id="6504083"/>
<dbReference type="SMR" id="B3MS36"/>
<dbReference type="PRINTS" id="PR00141">
    <property type="entry name" value="PROTEASOME"/>
</dbReference>
<dbReference type="Proteomes" id="UP000007801">
    <property type="component" value="Unassembled WGS sequence"/>
</dbReference>
<gene>
    <name evidence="13" type="primary">Dana\GF21399</name>
    <name evidence="13" type="synonym">dana_GLEANR_4600</name>
    <name evidence="13" type="ORF">GF21399</name>
</gene>
<dbReference type="PhylomeDB" id="B3MS36"/>
<dbReference type="GO" id="GO:0005634">
    <property type="term" value="C:nucleus"/>
    <property type="evidence" value="ECO:0007669"/>
    <property type="project" value="UniProtKB-SubCell"/>
</dbReference>
<evidence type="ECO:0000256" key="10">
    <source>
        <dbReference type="ARBA" id="ARBA00026071"/>
    </source>
</evidence>
<dbReference type="GO" id="GO:0005839">
    <property type="term" value="C:proteasome core complex"/>
    <property type="evidence" value="ECO:0007669"/>
    <property type="project" value="InterPro"/>
</dbReference>
<evidence type="ECO:0000256" key="2">
    <source>
        <dbReference type="ARBA" id="ARBA00004123"/>
    </source>
</evidence>
<evidence type="ECO:0000313" key="13">
    <source>
        <dbReference type="EMBL" id="EDV34591.1"/>
    </source>
</evidence>
<dbReference type="HOGENOM" id="CLU_035750_7_1_1"/>
<dbReference type="InterPro" id="IPR023333">
    <property type="entry name" value="Proteasome_suB-type"/>
</dbReference>
<evidence type="ECO:0000313" key="14">
    <source>
        <dbReference type="Proteomes" id="UP000007801"/>
    </source>
</evidence>
<dbReference type="InParanoid" id="B3MS36"/>
<dbReference type="Gene3D" id="3.60.20.10">
    <property type="entry name" value="Glutamine Phosphoribosylpyrophosphate, subunit 1, domain 1"/>
    <property type="match status" value="1"/>
</dbReference>
<comment type="subunit">
    <text evidence="10">The 26S proteasome consists of a 20S proteasome core and two 19S regulatory subunits. The 20S proteasome core is composed of 28 subunits that are arranged in four stacked rings, resulting in a barrel-shaped structure. The two end rings are each formed by seven alpha subunits, and the two central rings are each formed by seven beta subunits. The catalytic chamber with the active sites is on the inside of the barrel.</text>
</comment>
<evidence type="ECO:0000256" key="11">
    <source>
        <dbReference type="PIRSR" id="PIRSR600243-1"/>
    </source>
</evidence>
<dbReference type="EMBL" id="CH902622">
    <property type="protein sequence ID" value="EDV34591.1"/>
    <property type="molecule type" value="Genomic_DNA"/>
</dbReference>
<proteinExistence type="predicted"/>
<dbReference type="GO" id="GO:0004298">
    <property type="term" value="F:threonine-type endopeptidase activity"/>
    <property type="evidence" value="ECO:0007669"/>
    <property type="project" value="UniProtKB-KW"/>
</dbReference>
<evidence type="ECO:0000256" key="9">
    <source>
        <dbReference type="ARBA" id="ARBA00023145"/>
    </source>
</evidence>
<keyword evidence="4" id="KW-0963">Cytoplasm</keyword>
<dbReference type="eggNOG" id="KOG0175">
    <property type="taxonomic scope" value="Eukaryota"/>
</dbReference>
<keyword evidence="8" id="KW-0647">Proteasome</keyword>
<evidence type="ECO:0000256" key="5">
    <source>
        <dbReference type="ARBA" id="ARBA00022670"/>
    </source>
</evidence>
<dbReference type="STRING" id="7217.B3MS36"/>
<dbReference type="PANTHER" id="PTHR32194:SF3">
    <property type="entry name" value="PROTEASOME SUBUNIT BETA"/>
    <property type="match status" value="1"/>
</dbReference>
<dbReference type="OrthoDB" id="37597at2759"/>
<feature type="active site" description="Nucleophile" evidence="11">
    <location>
        <position position="70"/>
    </location>
</feature>
<dbReference type="OMA" id="YWLRVLR"/>
<keyword evidence="9" id="KW-0865">Zymogen</keyword>
<keyword evidence="5" id="KW-0645">Protease</keyword>
<dbReference type="InterPro" id="IPR000243">
    <property type="entry name" value="Pept_T1A_subB"/>
</dbReference>
<evidence type="ECO:0000256" key="7">
    <source>
        <dbReference type="ARBA" id="ARBA00022801"/>
    </source>
</evidence>
<evidence type="ECO:0000256" key="12">
    <source>
        <dbReference type="SAM" id="MobiDB-lite"/>
    </source>
</evidence>
<accession>B3MS36</accession>
<comment type="subcellular location">
    <subcellularLocation>
        <location evidence="2">Nucleus</location>
    </subcellularLocation>
</comment>
<dbReference type="EC" id="3.4.25.1" evidence="3"/>